<dbReference type="RefSeq" id="XP_001883135.1">
    <property type="nucleotide sequence ID" value="XM_001883100.1"/>
</dbReference>
<dbReference type="HOGENOM" id="CLU_874260_0_0_1"/>
<reference evidence="2 3" key="1">
    <citation type="journal article" date="2008" name="Nature">
        <title>The genome of Laccaria bicolor provides insights into mycorrhizal symbiosis.</title>
        <authorList>
            <person name="Martin F."/>
            <person name="Aerts A."/>
            <person name="Ahren D."/>
            <person name="Brun A."/>
            <person name="Danchin E.G.J."/>
            <person name="Duchaussoy F."/>
            <person name="Gibon J."/>
            <person name="Kohler A."/>
            <person name="Lindquist E."/>
            <person name="Pereda V."/>
            <person name="Salamov A."/>
            <person name="Shapiro H.J."/>
            <person name="Wuyts J."/>
            <person name="Blaudez D."/>
            <person name="Buee M."/>
            <person name="Brokstein P."/>
            <person name="Canbaeck B."/>
            <person name="Cohen D."/>
            <person name="Courty P.E."/>
            <person name="Coutinho P.M."/>
            <person name="Delaruelle C."/>
            <person name="Detter J.C."/>
            <person name="Deveau A."/>
            <person name="DiFazio S."/>
            <person name="Duplessis S."/>
            <person name="Fraissinet-Tachet L."/>
            <person name="Lucic E."/>
            <person name="Frey-Klett P."/>
            <person name="Fourrey C."/>
            <person name="Feussner I."/>
            <person name="Gay G."/>
            <person name="Grimwood J."/>
            <person name="Hoegger P.J."/>
            <person name="Jain P."/>
            <person name="Kilaru S."/>
            <person name="Labbe J."/>
            <person name="Lin Y.C."/>
            <person name="Legue V."/>
            <person name="Le Tacon F."/>
            <person name="Marmeisse R."/>
            <person name="Melayah D."/>
            <person name="Montanini B."/>
            <person name="Muratet M."/>
            <person name="Nehls U."/>
            <person name="Niculita-Hirzel H."/>
            <person name="Oudot-Le Secq M.P."/>
            <person name="Peter M."/>
            <person name="Quesneville H."/>
            <person name="Rajashekar B."/>
            <person name="Reich M."/>
            <person name="Rouhier N."/>
            <person name="Schmutz J."/>
            <person name="Yin T."/>
            <person name="Chalot M."/>
            <person name="Henrissat B."/>
            <person name="Kuees U."/>
            <person name="Lucas S."/>
            <person name="Van de Peer Y."/>
            <person name="Podila G.K."/>
            <person name="Polle A."/>
            <person name="Pukkila P.J."/>
            <person name="Richardson P.M."/>
            <person name="Rouze P."/>
            <person name="Sanders I.R."/>
            <person name="Stajich J.E."/>
            <person name="Tunlid A."/>
            <person name="Tuskan G."/>
            <person name="Grigoriev I.V."/>
        </authorList>
    </citation>
    <scope>NUCLEOTIDE SEQUENCE [LARGE SCALE GENOMIC DNA]</scope>
    <source>
        <strain evidence="3">S238N-H82 / ATCC MYA-4686</strain>
    </source>
</reference>
<dbReference type="GeneID" id="6078612"/>
<dbReference type="KEGG" id="lbc:LACBIDRAFT_328943"/>
<dbReference type="OrthoDB" id="3163863at2759"/>
<feature type="domain" description="HNH nuclease" evidence="1">
    <location>
        <begin position="219"/>
        <end position="309"/>
    </location>
</feature>
<proteinExistence type="predicted"/>
<sequence length="326" mass="36588">MGFSRSHENKLITFEDHSGDFISGSSRKRPRSIPLPNPHYLAIHAAIAGILHMSGAGKFFNELLKEYKYKKGNEKATVNLHAVMSAMLTCVEECGGESGKRYVASAIISCGRKGDDNTIELLAALGTTWLTHLLFIYKFQRLVSERAETTKRSSMKNLPSRLATPTLNCTTSEDRERSRNRRRAFKKYIMVRDGYTYVIIGRQDLSHPSPDPTSDFYPVSLEVCHNLPRVISSFDNDRKSDSTCISLIRDRFLCIQFTSAVTSFDILANFTGLPVTVLDELHGTLDDPSNGLLLAGDAHKAFDQFYWCLKPTEVRFMVFDLLPGSS</sequence>
<dbReference type="STRING" id="486041.B0DGI4"/>
<dbReference type="Proteomes" id="UP000001194">
    <property type="component" value="Unassembled WGS sequence"/>
</dbReference>
<dbReference type="EMBL" id="DS547109">
    <property type="protein sequence ID" value="EDR06274.1"/>
    <property type="molecule type" value="Genomic_DNA"/>
</dbReference>
<dbReference type="InParanoid" id="B0DGI4"/>
<evidence type="ECO:0000313" key="2">
    <source>
        <dbReference type="EMBL" id="EDR06274.1"/>
    </source>
</evidence>
<dbReference type="AlphaFoldDB" id="B0DGI4"/>
<gene>
    <name evidence="2" type="ORF">LACBIDRAFT_328943</name>
</gene>
<dbReference type="Pfam" id="PF13391">
    <property type="entry name" value="HNH_2"/>
    <property type="match status" value="1"/>
</dbReference>
<evidence type="ECO:0000313" key="3">
    <source>
        <dbReference type="Proteomes" id="UP000001194"/>
    </source>
</evidence>
<organism evidence="3">
    <name type="scientific">Laccaria bicolor (strain S238N-H82 / ATCC MYA-4686)</name>
    <name type="common">Bicoloured deceiver</name>
    <name type="synonym">Laccaria laccata var. bicolor</name>
    <dbReference type="NCBI Taxonomy" id="486041"/>
    <lineage>
        <taxon>Eukaryota</taxon>
        <taxon>Fungi</taxon>
        <taxon>Dikarya</taxon>
        <taxon>Basidiomycota</taxon>
        <taxon>Agaricomycotina</taxon>
        <taxon>Agaricomycetes</taxon>
        <taxon>Agaricomycetidae</taxon>
        <taxon>Agaricales</taxon>
        <taxon>Agaricineae</taxon>
        <taxon>Hydnangiaceae</taxon>
        <taxon>Laccaria</taxon>
    </lineage>
</organism>
<evidence type="ECO:0000259" key="1">
    <source>
        <dbReference type="Pfam" id="PF13391"/>
    </source>
</evidence>
<dbReference type="InterPro" id="IPR003615">
    <property type="entry name" value="HNH_nuc"/>
</dbReference>
<name>B0DGI4_LACBS</name>
<accession>B0DGI4</accession>
<protein>
    <submittedName>
        <fullName evidence="2">Predicted protein</fullName>
    </submittedName>
</protein>
<keyword evidence="3" id="KW-1185">Reference proteome</keyword>